<reference evidence="2" key="1">
    <citation type="submission" date="2019-08" db="EMBL/GenBank/DDBJ databases">
        <authorList>
            <person name="Kucharzyk K."/>
            <person name="Murdoch R.W."/>
            <person name="Higgins S."/>
            <person name="Loffler F."/>
        </authorList>
    </citation>
    <scope>NUCLEOTIDE SEQUENCE</scope>
</reference>
<gene>
    <name evidence="2" type="ORF">SDC9_128194</name>
</gene>
<dbReference type="EMBL" id="VSSQ01030572">
    <property type="protein sequence ID" value="MPM81142.1"/>
    <property type="molecule type" value="Genomic_DNA"/>
</dbReference>
<evidence type="ECO:0000313" key="2">
    <source>
        <dbReference type="EMBL" id="MPM81142.1"/>
    </source>
</evidence>
<feature type="region of interest" description="Disordered" evidence="1">
    <location>
        <begin position="77"/>
        <end position="107"/>
    </location>
</feature>
<name>A0A645CWR6_9ZZZZ</name>
<comment type="caution">
    <text evidence="2">The sequence shown here is derived from an EMBL/GenBank/DDBJ whole genome shotgun (WGS) entry which is preliminary data.</text>
</comment>
<feature type="compositionally biased region" description="Low complexity" evidence="1">
    <location>
        <begin position="78"/>
        <end position="92"/>
    </location>
</feature>
<sequence>MRSQTAAWVGSAATKEKSAKSADAPVIPRLVLFTSTSQICACSKSAWEDHSAARIRRGRRAQRPCAFSGERLHKTMRAAPASASASATAFAAPPAPSSSTRLPAGLSPISVREERKPAPSVEYPYNLSPLIQTVFTEPLAAASGERTSTRFARASLWGMVALKPV</sequence>
<evidence type="ECO:0000256" key="1">
    <source>
        <dbReference type="SAM" id="MobiDB-lite"/>
    </source>
</evidence>
<accession>A0A645CWR6</accession>
<feature type="region of interest" description="Disordered" evidence="1">
    <location>
        <begin position="1"/>
        <end position="21"/>
    </location>
</feature>
<protein>
    <submittedName>
        <fullName evidence="2">Uncharacterized protein</fullName>
    </submittedName>
</protein>
<dbReference type="AlphaFoldDB" id="A0A645CWR6"/>
<organism evidence="2">
    <name type="scientific">bioreactor metagenome</name>
    <dbReference type="NCBI Taxonomy" id="1076179"/>
    <lineage>
        <taxon>unclassified sequences</taxon>
        <taxon>metagenomes</taxon>
        <taxon>ecological metagenomes</taxon>
    </lineage>
</organism>
<proteinExistence type="predicted"/>